<dbReference type="GO" id="GO:0001735">
    <property type="term" value="F:prenylcysteine oxidase activity"/>
    <property type="evidence" value="ECO:0007669"/>
    <property type="project" value="UniProtKB-UniRule"/>
</dbReference>
<reference evidence="19" key="2">
    <citation type="submission" date="2025-09" db="UniProtKB">
        <authorList>
            <consortium name="Ensembl"/>
        </authorList>
    </citation>
    <scope>IDENTIFICATION</scope>
</reference>
<dbReference type="Proteomes" id="UP001108240">
    <property type="component" value="Unplaced"/>
</dbReference>
<dbReference type="PIRSF" id="PIRSF036292">
    <property type="entry name" value="Prenylcysteine_oxidase"/>
    <property type="match status" value="1"/>
</dbReference>
<dbReference type="InterPro" id="IPR017046">
    <property type="entry name" value="Prenylcysteine_Oxase1"/>
</dbReference>
<evidence type="ECO:0000256" key="12">
    <source>
        <dbReference type="ARBA" id="ARBA00045287"/>
    </source>
</evidence>
<dbReference type="GO" id="GO:0030328">
    <property type="term" value="P:prenylcysteine catabolic process"/>
    <property type="evidence" value="ECO:0007669"/>
    <property type="project" value="UniProtKB-UniRule"/>
</dbReference>
<dbReference type="GO" id="GO:0005764">
    <property type="term" value="C:lysosome"/>
    <property type="evidence" value="ECO:0007669"/>
    <property type="project" value="UniProtKB-SubCell"/>
</dbReference>
<evidence type="ECO:0000256" key="17">
    <source>
        <dbReference type="SAM" id="SignalP"/>
    </source>
</evidence>
<comment type="catalytic activity">
    <reaction evidence="14">
        <text>an S-polyprenyl-L-cysteine + O2 + H2O = a polyprenal + L-cysteine + H2O2</text>
        <dbReference type="Rhea" id="RHEA:53892"/>
        <dbReference type="Rhea" id="RHEA-COMP:13675"/>
        <dbReference type="Rhea" id="RHEA-COMP:13676"/>
        <dbReference type="ChEBI" id="CHEBI:15377"/>
        <dbReference type="ChEBI" id="CHEBI:15379"/>
        <dbReference type="ChEBI" id="CHEBI:16240"/>
        <dbReference type="ChEBI" id="CHEBI:35235"/>
        <dbReference type="ChEBI" id="CHEBI:137934"/>
        <dbReference type="ChEBI" id="CHEBI:137935"/>
        <dbReference type="EC" id="1.8.3.5"/>
    </reaction>
    <physiologicalReaction direction="left-to-right" evidence="14">
        <dbReference type="Rhea" id="RHEA:53893"/>
    </physiologicalReaction>
</comment>
<evidence type="ECO:0000256" key="6">
    <source>
        <dbReference type="ARBA" id="ARBA00022827"/>
    </source>
</evidence>
<evidence type="ECO:0000256" key="9">
    <source>
        <dbReference type="ARBA" id="ARBA00023228"/>
    </source>
</evidence>
<dbReference type="EC" id="1.8.3.5" evidence="10"/>
<dbReference type="InterPro" id="IPR010795">
    <property type="entry name" value="Prenylcys_lyase"/>
</dbReference>
<evidence type="ECO:0000313" key="19">
    <source>
        <dbReference type="Ensembl" id="ENSCCRP00000153410.1"/>
    </source>
</evidence>
<dbReference type="Ensembl" id="ENSCCRT00000177974.1">
    <property type="protein sequence ID" value="ENSCCRP00000153410.1"/>
    <property type="gene ID" value="ENSCCRG00000011001.2"/>
</dbReference>
<reference evidence="19" key="1">
    <citation type="submission" date="2025-08" db="UniProtKB">
        <authorList>
            <consortium name="Ensembl"/>
        </authorList>
    </citation>
    <scope>IDENTIFICATION</scope>
</reference>
<comment type="similarity">
    <text evidence="3 16">Belongs to the prenylcysteine oxidase family.</text>
</comment>
<evidence type="ECO:0000256" key="16">
    <source>
        <dbReference type="PIRNR" id="PIRNR036292"/>
    </source>
</evidence>
<keyword evidence="6 16" id="KW-0274">FAD</keyword>
<keyword evidence="9" id="KW-0458">Lysosome</keyword>
<evidence type="ECO:0000256" key="14">
    <source>
        <dbReference type="ARBA" id="ARBA00048495"/>
    </source>
</evidence>
<evidence type="ECO:0000256" key="15">
    <source>
        <dbReference type="ARBA" id="ARBA00049343"/>
    </source>
</evidence>
<dbReference type="Pfam" id="PF13450">
    <property type="entry name" value="NAD_binding_8"/>
    <property type="match status" value="1"/>
</dbReference>
<evidence type="ECO:0000259" key="18">
    <source>
        <dbReference type="Pfam" id="PF07156"/>
    </source>
</evidence>
<comment type="catalytic activity">
    <reaction evidence="13">
        <text>S-(2E,6E)-farnesyl-L-cysteine + O2 + H2O = (2E,6E)-farnesal + L-cysteine + H2O2</text>
        <dbReference type="Rhea" id="RHEA:30231"/>
        <dbReference type="ChEBI" id="CHEBI:15377"/>
        <dbReference type="ChEBI" id="CHEBI:15379"/>
        <dbReference type="ChEBI" id="CHEBI:15894"/>
        <dbReference type="ChEBI" id="CHEBI:16240"/>
        <dbReference type="ChEBI" id="CHEBI:35235"/>
        <dbReference type="ChEBI" id="CHEBI:62141"/>
        <dbReference type="EC" id="1.8.3.5"/>
    </reaction>
    <physiologicalReaction direction="left-to-right" evidence="13">
        <dbReference type="Rhea" id="RHEA:30232"/>
    </physiologicalReaction>
</comment>
<evidence type="ECO:0000256" key="4">
    <source>
        <dbReference type="ARBA" id="ARBA00022630"/>
    </source>
</evidence>
<keyword evidence="8" id="KW-0325">Glycoprotein</keyword>
<accession>A0A9J8BJK6</accession>
<evidence type="ECO:0000256" key="3">
    <source>
        <dbReference type="ARBA" id="ARBA00009967"/>
    </source>
</evidence>
<dbReference type="Gene3D" id="3.50.50.60">
    <property type="entry name" value="FAD/NAD(P)-binding domain"/>
    <property type="match status" value="1"/>
</dbReference>
<dbReference type="OMA" id="INSSRWF"/>
<dbReference type="Pfam" id="PF07156">
    <property type="entry name" value="Prenylcys_lyase"/>
    <property type="match status" value="1"/>
</dbReference>
<evidence type="ECO:0000256" key="11">
    <source>
        <dbReference type="ARBA" id="ARBA00040608"/>
    </source>
</evidence>
<name>A0A9J8BJK6_CYPCA</name>
<comment type="catalytic activity">
    <reaction evidence="15">
        <text>[(2E,6E,10E)-geranylgeranyl]-L-cysteine + O2 + H2O = (2E,6E,10E)-geranylgeranial + L-cysteine + H2O2</text>
        <dbReference type="Rhea" id="RHEA:70407"/>
        <dbReference type="ChEBI" id="CHEBI:15377"/>
        <dbReference type="ChEBI" id="CHEBI:15379"/>
        <dbReference type="ChEBI" id="CHEBI:16240"/>
        <dbReference type="ChEBI" id="CHEBI:35235"/>
        <dbReference type="ChEBI" id="CHEBI:189549"/>
        <dbReference type="ChEBI" id="CHEBI:189554"/>
        <dbReference type="EC" id="1.8.3.5"/>
    </reaction>
    <physiologicalReaction direction="left-to-right" evidence="15">
        <dbReference type="Rhea" id="RHEA:70408"/>
    </physiologicalReaction>
</comment>
<keyword evidence="5 17" id="KW-0732">Signal</keyword>
<evidence type="ECO:0000313" key="20">
    <source>
        <dbReference type="Proteomes" id="UP001108240"/>
    </source>
</evidence>
<organism evidence="19 20">
    <name type="scientific">Cyprinus carpio carpio</name>
    <dbReference type="NCBI Taxonomy" id="630221"/>
    <lineage>
        <taxon>Eukaryota</taxon>
        <taxon>Metazoa</taxon>
        <taxon>Chordata</taxon>
        <taxon>Craniata</taxon>
        <taxon>Vertebrata</taxon>
        <taxon>Euteleostomi</taxon>
        <taxon>Actinopterygii</taxon>
        <taxon>Neopterygii</taxon>
        <taxon>Teleostei</taxon>
        <taxon>Ostariophysi</taxon>
        <taxon>Cypriniformes</taxon>
        <taxon>Cyprinidae</taxon>
        <taxon>Cyprininae</taxon>
        <taxon>Cyprinus</taxon>
    </lineage>
</organism>
<evidence type="ECO:0000256" key="7">
    <source>
        <dbReference type="ARBA" id="ARBA00023002"/>
    </source>
</evidence>
<evidence type="ECO:0000256" key="8">
    <source>
        <dbReference type="ARBA" id="ARBA00023180"/>
    </source>
</evidence>
<dbReference type="PANTHER" id="PTHR15944">
    <property type="entry name" value="FARNESYLCYSTEINE LYASE"/>
    <property type="match status" value="1"/>
</dbReference>
<evidence type="ECO:0000256" key="13">
    <source>
        <dbReference type="ARBA" id="ARBA00047616"/>
    </source>
</evidence>
<protein>
    <recommendedName>
        <fullName evidence="11">Prenylcysteine oxidase 1</fullName>
        <ecNumber evidence="10">1.8.3.5</ecNumber>
    </recommendedName>
</protein>
<dbReference type="InterPro" id="IPR036188">
    <property type="entry name" value="FAD/NAD-bd_sf"/>
</dbReference>
<feature type="signal peptide" evidence="17">
    <location>
        <begin position="1"/>
        <end position="25"/>
    </location>
</feature>
<dbReference type="GO" id="GO:0030327">
    <property type="term" value="P:prenylated protein catabolic process"/>
    <property type="evidence" value="ECO:0007669"/>
    <property type="project" value="TreeGrafter"/>
</dbReference>
<evidence type="ECO:0000256" key="2">
    <source>
        <dbReference type="ARBA" id="ARBA00004371"/>
    </source>
</evidence>
<dbReference type="PANTHER" id="PTHR15944:SF3">
    <property type="entry name" value="PRENYLCYSTEINE OXIDASE 1"/>
    <property type="match status" value="1"/>
</dbReference>
<comment type="function">
    <text evidence="12">Prenylcysteine oxidase that cleaves the thioether bond of prenyl-L-cysteines, such as farnesylcysteine and geranylgeranylcysteine. Only active against free prenylcysteines and not prenylcysteine residues within prenylated proteins or peptides. Involved in the final step in the degradation of prenylated proteins, by degrading prenylcysteines after the protein has been degraded.</text>
</comment>
<feature type="domain" description="Prenylcysteine lyase" evidence="18">
    <location>
        <begin position="152"/>
        <end position="505"/>
    </location>
</feature>
<dbReference type="AlphaFoldDB" id="A0A9J8BJK6"/>
<dbReference type="SUPFAM" id="SSF51905">
    <property type="entry name" value="FAD/NAD(P)-binding domain"/>
    <property type="match status" value="1"/>
</dbReference>
<comment type="cofactor">
    <cofactor evidence="1 16">
        <name>FAD</name>
        <dbReference type="ChEBI" id="CHEBI:57692"/>
    </cofactor>
</comment>
<dbReference type="GeneTree" id="ENSGT00390000011206"/>
<evidence type="ECO:0000256" key="10">
    <source>
        <dbReference type="ARBA" id="ARBA00039077"/>
    </source>
</evidence>
<keyword evidence="20" id="KW-1185">Reference proteome</keyword>
<feature type="chain" id="PRO_5039897676" description="Prenylcysteine oxidase 1" evidence="17">
    <location>
        <begin position="26"/>
        <end position="526"/>
    </location>
</feature>
<evidence type="ECO:0000256" key="5">
    <source>
        <dbReference type="ARBA" id="ARBA00022729"/>
    </source>
</evidence>
<sequence length="526" mass="58353">MALRHLSVKALLFFGLCQVGRRGFASAPEVREAPKKIAIIGGGIGGTAAAFFLRQEFGPAVKIEVFEAGTVGGRLATENIGGYEYETGGSVIHPLNLHMKHFLDRLGQYPLPSQDFLMMFFSKMQNRILSGLSPRADVSSKLAIFDGKELTFEESDWFIVNVIRMLWRYGLNFIRMHIWVEAILDKFMRIYQYQQYGYSFSSVEKLLHAMGGDGFLTLVNQTLEEAMLAEGFSQVFLNDVVTPVTRVNYGQSVRINGFVGAIALAGADSGLWAVDGGNKMVCSGLLYHSKAELVPARVTAISMKMRPSKTGSAANFYEVNYVGESGAAHSTYDIVVVATPLHQGMSDINFSGFSPPIPTHFSGRYHQTVATLVHGLLNVSYLGTTEKPENFFVSAVLTLDKKASEIHSLSSLNPVKIPKGYSRSPASQRKVWKIFSSQPLSQKNLQQIFLSWDSVFEKRWLAYPSYSPPHRRTPPFILHDRLYYLNAVEWAASAMEMSAISARNLCGSTRKKEEFSFAVWPDGGGK</sequence>
<keyword evidence="7 16" id="KW-0560">Oxidoreductase</keyword>
<comment type="subcellular location">
    <subcellularLocation>
        <location evidence="2">Lysosome</location>
    </subcellularLocation>
</comment>
<proteinExistence type="inferred from homology"/>
<evidence type="ECO:0000256" key="1">
    <source>
        <dbReference type="ARBA" id="ARBA00001974"/>
    </source>
</evidence>
<keyword evidence="4 16" id="KW-0285">Flavoprotein</keyword>